<evidence type="ECO:0000313" key="4">
    <source>
        <dbReference type="Proteomes" id="UP001596074"/>
    </source>
</evidence>
<proteinExistence type="predicted"/>
<keyword evidence="4" id="KW-1185">Reference proteome</keyword>
<gene>
    <name evidence="3" type="ORF">ACFPZN_41995</name>
</gene>
<dbReference type="Proteomes" id="UP001596074">
    <property type="component" value="Unassembled WGS sequence"/>
</dbReference>
<dbReference type="Gene3D" id="3.40.50.720">
    <property type="entry name" value="NAD(P)-binding Rossmann-like Domain"/>
    <property type="match status" value="1"/>
</dbReference>
<dbReference type="SUPFAM" id="SSF51735">
    <property type="entry name" value="NAD(P)-binding Rossmann-fold domains"/>
    <property type="match status" value="1"/>
</dbReference>
<dbReference type="PANTHER" id="PTHR43245:SF55">
    <property type="entry name" value="NAD(P)-BINDING DOMAIN-CONTAINING PROTEIN"/>
    <property type="match status" value="1"/>
</dbReference>
<evidence type="ECO:0000313" key="3">
    <source>
        <dbReference type="EMBL" id="MFC5752224.1"/>
    </source>
</evidence>
<name>A0ABW1A9R9_9ACTN</name>
<organism evidence="3 4">
    <name type="scientific">Actinomadura rugatobispora</name>
    <dbReference type="NCBI Taxonomy" id="1994"/>
    <lineage>
        <taxon>Bacteria</taxon>
        <taxon>Bacillati</taxon>
        <taxon>Actinomycetota</taxon>
        <taxon>Actinomycetes</taxon>
        <taxon>Streptosporangiales</taxon>
        <taxon>Thermomonosporaceae</taxon>
        <taxon>Actinomadura</taxon>
    </lineage>
</organism>
<sequence length="368" mass="39842">MQVLVIGGTGPTGPHIVRGLLEDGHDVTIFHRGTHEPPGLADVEHLHGDPHFRDSIDEALGTRSFDLAVAMYGRVRHLAPALAGRCGRYVGISGVPVYRGYFPGGGEAALPMPVTEDHPVVTESSGDPALRFSRRLADAEAAVFARHPGATILRFPMLYGPDNARPHEWSVVRRVRDGRRRMILPDGGLQIHTRCAARNAAAFVLAAVRGADAAAGRIYNCGDPVNWSLRDWAETVARLMGAELEMVAVPREIALEATTALLPLAGTTAAHCVLSTERARRELDYRPAVDPVEALEELLAWYEARPGFDAGTSPSFTDRFDYATEDALMAEYGAAAHRVTSTVVQHPAPPVHSMPHPRTPGLVDHRGR</sequence>
<dbReference type="RefSeq" id="WP_378288186.1">
    <property type="nucleotide sequence ID" value="NZ_JBHSON010000083.1"/>
</dbReference>
<accession>A0ABW1A9R9</accession>
<dbReference type="InterPro" id="IPR001509">
    <property type="entry name" value="Epimerase_deHydtase"/>
</dbReference>
<comment type="caution">
    <text evidence="3">The sequence shown here is derived from an EMBL/GenBank/DDBJ whole genome shotgun (WGS) entry which is preliminary data.</text>
</comment>
<feature type="domain" description="NAD-dependent epimerase/dehydratase" evidence="2">
    <location>
        <begin position="3"/>
        <end position="67"/>
    </location>
</feature>
<dbReference type="PANTHER" id="PTHR43245">
    <property type="entry name" value="BIFUNCTIONAL POLYMYXIN RESISTANCE PROTEIN ARNA"/>
    <property type="match status" value="1"/>
</dbReference>
<feature type="region of interest" description="Disordered" evidence="1">
    <location>
        <begin position="346"/>
        <end position="368"/>
    </location>
</feature>
<dbReference type="Pfam" id="PF01370">
    <property type="entry name" value="Epimerase"/>
    <property type="match status" value="1"/>
</dbReference>
<dbReference type="InterPro" id="IPR036291">
    <property type="entry name" value="NAD(P)-bd_dom_sf"/>
</dbReference>
<dbReference type="EMBL" id="JBHSON010000083">
    <property type="protein sequence ID" value="MFC5752224.1"/>
    <property type="molecule type" value="Genomic_DNA"/>
</dbReference>
<reference evidence="4" key="1">
    <citation type="journal article" date="2019" name="Int. J. Syst. Evol. Microbiol.">
        <title>The Global Catalogue of Microorganisms (GCM) 10K type strain sequencing project: providing services to taxonomists for standard genome sequencing and annotation.</title>
        <authorList>
            <consortium name="The Broad Institute Genomics Platform"/>
            <consortium name="The Broad Institute Genome Sequencing Center for Infectious Disease"/>
            <person name="Wu L."/>
            <person name="Ma J."/>
        </authorList>
    </citation>
    <scope>NUCLEOTIDE SEQUENCE [LARGE SCALE GENOMIC DNA]</scope>
    <source>
        <strain evidence="4">KCTC 42087</strain>
    </source>
</reference>
<evidence type="ECO:0000256" key="1">
    <source>
        <dbReference type="SAM" id="MobiDB-lite"/>
    </source>
</evidence>
<evidence type="ECO:0000259" key="2">
    <source>
        <dbReference type="Pfam" id="PF01370"/>
    </source>
</evidence>
<protein>
    <submittedName>
        <fullName evidence="3">NAD-dependent epimerase/dehydratase family protein</fullName>
    </submittedName>
</protein>
<dbReference type="InterPro" id="IPR050177">
    <property type="entry name" value="Lipid_A_modif_metabolic_enz"/>
</dbReference>